<accession>A0AAE1KWJ7</accession>
<dbReference type="Proteomes" id="UP001286313">
    <property type="component" value="Unassembled WGS sequence"/>
</dbReference>
<gene>
    <name evidence="1" type="ORF">Pcinc_009213</name>
</gene>
<organism evidence="1 2">
    <name type="scientific">Petrolisthes cinctipes</name>
    <name type="common">Flat porcelain crab</name>
    <dbReference type="NCBI Taxonomy" id="88211"/>
    <lineage>
        <taxon>Eukaryota</taxon>
        <taxon>Metazoa</taxon>
        <taxon>Ecdysozoa</taxon>
        <taxon>Arthropoda</taxon>
        <taxon>Crustacea</taxon>
        <taxon>Multicrustacea</taxon>
        <taxon>Malacostraca</taxon>
        <taxon>Eumalacostraca</taxon>
        <taxon>Eucarida</taxon>
        <taxon>Decapoda</taxon>
        <taxon>Pleocyemata</taxon>
        <taxon>Anomura</taxon>
        <taxon>Galatheoidea</taxon>
        <taxon>Porcellanidae</taxon>
        <taxon>Petrolisthes</taxon>
    </lineage>
</organism>
<sequence length="94" mass="10897">MLNRRKQWNWKYETVEHVESVFWCCDGGEWQVETYVLYCVEGSQDAIRKYPGSSGSRGDYSKKIGDCLHAGWITSSPWLNNSLFKQCQITAPKN</sequence>
<name>A0AAE1KWJ7_PETCI</name>
<reference evidence="1" key="1">
    <citation type="submission" date="2023-10" db="EMBL/GenBank/DDBJ databases">
        <title>Genome assemblies of two species of porcelain crab, Petrolisthes cinctipes and Petrolisthes manimaculis (Anomura: Porcellanidae).</title>
        <authorList>
            <person name="Angst P."/>
        </authorList>
    </citation>
    <scope>NUCLEOTIDE SEQUENCE</scope>
    <source>
        <strain evidence="1">PB745_01</strain>
        <tissue evidence="1">Gill</tissue>
    </source>
</reference>
<dbReference type="EMBL" id="JAWQEG010000683">
    <property type="protein sequence ID" value="KAK3886643.1"/>
    <property type="molecule type" value="Genomic_DNA"/>
</dbReference>
<evidence type="ECO:0000313" key="2">
    <source>
        <dbReference type="Proteomes" id="UP001286313"/>
    </source>
</evidence>
<comment type="caution">
    <text evidence="1">The sequence shown here is derived from an EMBL/GenBank/DDBJ whole genome shotgun (WGS) entry which is preliminary data.</text>
</comment>
<proteinExistence type="predicted"/>
<keyword evidence="2" id="KW-1185">Reference proteome</keyword>
<protein>
    <submittedName>
        <fullName evidence="1">Uncharacterized protein</fullName>
    </submittedName>
</protein>
<dbReference type="AlphaFoldDB" id="A0AAE1KWJ7"/>
<evidence type="ECO:0000313" key="1">
    <source>
        <dbReference type="EMBL" id="KAK3886643.1"/>
    </source>
</evidence>